<keyword evidence="2" id="KW-1185">Reference proteome</keyword>
<proteinExistence type="predicted"/>
<comment type="caution">
    <text evidence="1">The sequence shown here is derived from an EMBL/GenBank/DDBJ whole genome shotgun (WGS) entry which is preliminary data.</text>
</comment>
<reference evidence="1 2" key="1">
    <citation type="journal article" date="2020" name="Nature">
        <title>Six reference-quality genomes reveal evolution of bat adaptations.</title>
        <authorList>
            <person name="Jebb D."/>
            <person name="Huang Z."/>
            <person name="Pippel M."/>
            <person name="Hughes G.M."/>
            <person name="Lavrichenko K."/>
            <person name="Devanna P."/>
            <person name="Winkler S."/>
            <person name="Jermiin L.S."/>
            <person name="Skirmuntt E.C."/>
            <person name="Katzourakis A."/>
            <person name="Burkitt-Gray L."/>
            <person name="Ray D.A."/>
            <person name="Sullivan K.A.M."/>
            <person name="Roscito J.G."/>
            <person name="Kirilenko B.M."/>
            <person name="Davalos L.M."/>
            <person name="Corthals A.P."/>
            <person name="Power M.L."/>
            <person name="Jones G."/>
            <person name="Ransome R.D."/>
            <person name="Dechmann D.K.N."/>
            <person name="Locatelli A.G."/>
            <person name="Puechmaille S.J."/>
            <person name="Fedrigo O."/>
            <person name="Jarvis E.D."/>
            <person name="Hiller M."/>
            <person name="Vernes S.C."/>
            <person name="Myers E.W."/>
            <person name="Teeling E.C."/>
        </authorList>
    </citation>
    <scope>NUCLEOTIDE SEQUENCE [LARGE SCALE GENOMIC DNA]</scope>
    <source>
        <strain evidence="1">MMyoMyo1</strain>
        <tissue evidence="1">Flight muscle</tissue>
    </source>
</reference>
<organism evidence="1 2">
    <name type="scientific">Myotis myotis</name>
    <name type="common">Greater mouse-eared bat</name>
    <name type="synonym">Vespertilio myotis</name>
    <dbReference type="NCBI Taxonomy" id="51298"/>
    <lineage>
        <taxon>Eukaryota</taxon>
        <taxon>Metazoa</taxon>
        <taxon>Chordata</taxon>
        <taxon>Craniata</taxon>
        <taxon>Vertebrata</taxon>
        <taxon>Euteleostomi</taxon>
        <taxon>Mammalia</taxon>
        <taxon>Eutheria</taxon>
        <taxon>Laurasiatheria</taxon>
        <taxon>Chiroptera</taxon>
        <taxon>Yangochiroptera</taxon>
        <taxon>Vespertilionidae</taxon>
        <taxon>Myotis</taxon>
    </lineage>
</organism>
<name>A0A7J7SC00_MYOMY</name>
<dbReference type="AlphaFoldDB" id="A0A7J7SC00"/>
<protein>
    <submittedName>
        <fullName evidence="1">Uncharacterized protein</fullName>
    </submittedName>
</protein>
<accession>A0A7J7SC00</accession>
<evidence type="ECO:0000313" key="1">
    <source>
        <dbReference type="EMBL" id="KAF6285932.1"/>
    </source>
</evidence>
<gene>
    <name evidence="1" type="ORF">mMyoMyo1_009491</name>
</gene>
<sequence>MDSTQVGVFKQANQIGLTCLLQSTNGRALEAQVCFEVLSNFSHQTLEGKLANEKLSGLLITSNFTKCHGSRPVATRLLHPSGGGHTLPSGFGRQLLPRRFAPGRLAGGLLGTSHGAGTSSLTPLLLRLELGELEAAQALEAGLYS</sequence>
<dbReference type="EMBL" id="JABWUV010000019">
    <property type="protein sequence ID" value="KAF6285932.1"/>
    <property type="molecule type" value="Genomic_DNA"/>
</dbReference>
<evidence type="ECO:0000313" key="2">
    <source>
        <dbReference type="Proteomes" id="UP000527355"/>
    </source>
</evidence>
<dbReference type="Proteomes" id="UP000527355">
    <property type="component" value="Unassembled WGS sequence"/>
</dbReference>